<dbReference type="SUPFAM" id="SSF51735">
    <property type="entry name" value="NAD(P)-binding Rossmann-fold domains"/>
    <property type="match status" value="1"/>
</dbReference>
<comment type="caution">
    <text evidence="14">The sequence shown here is derived from an EMBL/GenBank/DDBJ whole genome shotgun (WGS) entry which is preliminary data.</text>
</comment>
<keyword evidence="10" id="KW-0511">Multifunctional enzyme</keyword>
<dbReference type="Proteomes" id="UP001367513">
    <property type="component" value="Unassembled WGS sequence"/>
</dbReference>
<protein>
    <submittedName>
        <fullName evidence="14">Tetrahydrofolate dehydrogenase/cyclohydrolase catalytic domain-containing protein</fullName>
    </submittedName>
</protein>
<keyword evidence="9" id="KW-0486">Methionine biosynthesis</keyword>
<keyword evidence="5" id="KW-0378">Hydrolase</keyword>
<evidence type="ECO:0000256" key="11">
    <source>
        <dbReference type="SAM" id="MobiDB-lite"/>
    </source>
</evidence>
<organism evidence="14 15">
    <name type="scientific">Pseudonocardia alni subsp. carboxydivorans</name>
    <dbReference type="NCBI Taxonomy" id="415010"/>
    <lineage>
        <taxon>Bacteria</taxon>
        <taxon>Bacillati</taxon>
        <taxon>Actinomycetota</taxon>
        <taxon>Actinomycetes</taxon>
        <taxon>Pseudonocardiales</taxon>
        <taxon>Pseudonocardiaceae</taxon>
        <taxon>Pseudonocardia</taxon>
    </lineage>
</organism>
<sequence>MIDTPQPRTIPGRAILAEVRDTYRDAYAATLQQHGTRMMVVRFAPTTHDTVWAARMEASRVSAEQKVRTFTALGATPDHIVVPDSAGISEIAGIIHRANDDPQVAGIIVQAPPPQPVLALLNEIDPAKDIDALGIFAPRTACATADGVVRVAEPYLPDARIAVVGSSGFVGSGVVTLLRQGGHDPMLFENGDDLRRLRDADVVLSTTGSPWLLTPDHIHPGHRLVVDSGFTPHPDGPRGDLHPDAAAQPQVVTPVPGGIGPVEMAVLAERLLHQRAAPELGAWRFHGLDTQHQTLTTVHDDVDHQLQHRHELQGREPEAQELGYDRNEENGLDLS</sequence>
<dbReference type="InterPro" id="IPR020630">
    <property type="entry name" value="THF_DH/CycHdrlase_cat_dom"/>
</dbReference>
<gene>
    <name evidence="14" type="ORF">WG925_25685</name>
</gene>
<keyword evidence="2" id="KW-0554">One-carbon metabolism</keyword>
<evidence type="ECO:0000256" key="5">
    <source>
        <dbReference type="ARBA" id="ARBA00022801"/>
    </source>
</evidence>
<evidence type="ECO:0000256" key="7">
    <source>
        <dbReference type="ARBA" id="ARBA00023002"/>
    </source>
</evidence>
<dbReference type="PANTHER" id="PTHR48099:SF5">
    <property type="entry name" value="C-1-TETRAHYDROFOLATE SYNTHASE, CYTOPLASMIC"/>
    <property type="match status" value="1"/>
</dbReference>
<keyword evidence="3" id="KW-0028">Amino-acid biosynthesis</keyword>
<dbReference type="Gene3D" id="3.40.50.10860">
    <property type="entry name" value="Leucine Dehydrogenase, chain A, domain 1"/>
    <property type="match status" value="1"/>
</dbReference>
<dbReference type="Pfam" id="PF02882">
    <property type="entry name" value="THF_DHG_CYH_C"/>
    <property type="match status" value="1"/>
</dbReference>
<dbReference type="SUPFAM" id="SSF53223">
    <property type="entry name" value="Aminoacid dehydrogenase-like, N-terminal domain"/>
    <property type="match status" value="1"/>
</dbReference>
<keyword evidence="6" id="KW-0521">NADP</keyword>
<feature type="region of interest" description="Disordered" evidence="11">
    <location>
        <begin position="310"/>
        <end position="335"/>
    </location>
</feature>
<name>A0ABU9AMR7_PSEA5</name>
<dbReference type="InterPro" id="IPR046346">
    <property type="entry name" value="Aminoacid_DH-like_N_sf"/>
</dbReference>
<feature type="domain" description="Tetrahydrofolate dehydrogenase/cyclohydrolase NAD(P)-binding" evidence="13">
    <location>
        <begin position="144"/>
        <end position="273"/>
    </location>
</feature>
<dbReference type="PANTHER" id="PTHR48099">
    <property type="entry name" value="C-1-TETRAHYDROFOLATE SYNTHASE, CYTOPLASMIC-RELATED"/>
    <property type="match status" value="1"/>
</dbReference>
<keyword evidence="8" id="KW-0368">Histidine biosynthesis</keyword>
<dbReference type="PRINTS" id="PR00085">
    <property type="entry name" value="THFDHDRGNASE"/>
</dbReference>
<feature type="domain" description="Tetrahydrofolate dehydrogenase/cyclohydrolase catalytic" evidence="12">
    <location>
        <begin position="12"/>
        <end position="131"/>
    </location>
</feature>
<evidence type="ECO:0000259" key="13">
    <source>
        <dbReference type="Pfam" id="PF02882"/>
    </source>
</evidence>
<feature type="compositionally biased region" description="Basic and acidic residues" evidence="11">
    <location>
        <begin position="310"/>
        <end position="329"/>
    </location>
</feature>
<reference evidence="14 15" key="1">
    <citation type="submission" date="2024-03" db="EMBL/GenBank/DDBJ databases">
        <title>Draft genome sequence of Pseudonocardia carboxydivorans JCM 14827.</title>
        <authorList>
            <person name="Duangmal K."/>
        </authorList>
    </citation>
    <scope>NUCLEOTIDE SEQUENCE [LARGE SCALE GENOMIC DNA]</scope>
    <source>
        <strain evidence="14 15">JCM 14827</strain>
    </source>
</reference>
<proteinExistence type="predicted"/>
<evidence type="ECO:0000313" key="14">
    <source>
        <dbReference type="EMBL" id="MEK6467142.1"/>
    </source>
</evidence>
<accession>A0ABU9AMR7</accession>
<dbReference type="InterPro" id="IPR020631">
    <property type="entry name" value="THF_DH/CycHdrlase_NAD-bd_dom"/>
</dbReference>
<evidence type="ECO:0000256" key="2">
    <source>
        <dbReference type="ARBA" id="ARBA00022563"/>
    </source>
</evidence>
<feature type="region of interest" description="Disordered" evidence="11">
    <location>
        <begin position="224"/>
        <end position="245"/>
    </location>
</feature>
<keyword evidence="15" id="KW-1185">Reference proteome</keyword>
<evidence type="ECO:0000313" key="15">
    <source>
        <dbReference type="Proteomes" id="UP001367513"/>
    </source>
</evidence>
<evidence type="ECO:0000256" key="6">
    <source>
        <dbReference type="ARBA" id="ARBA00022857"/>
    </source>
</evidence>
<evidence type="ECO:0000256" key="4">
    <source>
        <dbReference type="ARBA" id="ARBA00022755"/>
    </source>
</evidence>
<dbReference type="Gene3D" id="3.40.50.720">
    <property type="entry name" value="NAD(P)-binding Rossmann-like Domain"/>
    <property type="match status" value="1"/>
</dbReference>
<keyword evidence="7" id="KW-0560">Oxidoreductase</keyword>
<dbReference type="EMBL" id="JBBPIX010000021">
    <property type="protein sequence ID" value="MEK6467142.1"/>
    <property type="molecule type" value="Genomic_DNA"/>
</dbReference>
<keyword evidence="4" id="KW-0658">Purine biosynthesis</keyword>
<dbReference type="InterPro" id="IPR036291">
    <property type="entry name" value="NAD(P)-bd_dom_sf"/>
</dbReference>
<evidence type="ECO:0000256" key="9">
    <source>
        <dbReference type="ARBA" id="ARBA00023167"/>
    </source>
</evidence>
<evidence type="ECO:0000256" key="1">
    <source>
        <dbReference type="ARBA" id="ARBA00004777"/>
    </source>
</evidence>
<evidence type="ECO:0000259" key="12">
    <source>
        <dbReference type="Pfam" id="PF00763"/>
    </source>
</evidence>
<evidence type="ECO:0000256" key="8">
    <source>
        <dbReference type="ARBA" id="ARBA00023102"/>
    </source>
</evidence>
<dbReference type="Pfam" id="PF00763">
    <property type="entry name" value="THF_DHG_CYH"/>
    <property type="match status" value="1"/>
</dbReference>
<dbReference type="RefSeq" id="WP_224404185.1">
    <property type="nucleotide sequence ID" value="NZ_BAAAOD010000026.1"/>
</dbReference>
<comment type="pathway">
    <text evidence="1">One-carbon metabolism; tetrahydrofolate interconversion.</text>
</comment>
<evidence type="ECO:0000256" key="3">
    <source>
        <dbReference type="ARBA" id="ARBA00022605"/>
    </source>
</evidence>
<dbReference type="InterPro" id="IPR000672">
    <property type="entry name" value="THF_DH/CycHdrlase"/>
</dbReference>
<evidence type="ECO:0000256" key="10">
    <source>
        <dbReference type="ARBA" id="ARBA00023268"/>
    </source>
</evidence>